<keyword evidence="1" id="KW-0472">Membrane</keyword>
<accession>A0A841PWP2</accession>
<dbReference type="Pfam" id="PF14340">
    <property type="entry name" value="DUF4395"/>
    <property type="match status" value="1"/>
</dbReference>
<dbReference type="InterPro" id="IPR016942">
    <property type="entry name" value="UCP030042"/>
</dbReference>
<feature type="transmembrane region" description="Helical" evidence="1">
    <location>
        <begin position="76"/>
        <end position="96"/>
    </location>
</feature>
<feature type="domain" description="DUF4395" evidence="2">
    <location>
        <begin position="3"/>
        <end position="124"/>
    </location>
</feature>
<gene>
    <name evidence="3" type="ORF">HNQ94_000759</name>
</gene>
<organism evidence="3 4">
    <name type="scientific">Salirhabdus euzebyi</name>
    <dbReference type="NCBI Taxonomy" id="394506"/>
    <lineage>
        <taxon>Bacteria</taxon>
        <taxon>Bacillati</taxon>
        <taxon>Bacillota</taxon>
        <taxon>Bacilli</taxon>
        <taxon>Bacillales</taxon>
        <taxon>Bacillaceae</taxon>
        <taxon>Salirhabdus</taxon>
    </lineage>
</organism>
<keyword evidence="1" id="KW-1133">Transmembrane helix</keyword>
<proteinExistence type="predicted"/>
<evidence type="ECO:0000259" key="2">
    <source>
        <dbReference type="Pfam" id="PF14340"/>
    </source>
</evidence>
<evidence type="ECO:0000313" key="4">
    <source>
        <dbReference type="Proteomes" id="UP000581688"/>
    </source>
</evidence>
<dbReference type="Proteomes" id="UP000581688">
    <property type="component" value="Unassembled WGS sequence"/>
</dbReference>
<dbReference type="EMBL" id="JACHGH010000002">
    <property type="protein sequence ID" value="MBB6452314.1"/>
    <property type="molecule type" value="Genomic_DNA"/>
</dbReference>
<dbReference type="PIRSF" id="PIRSF030042">
    <property type="entry name" value="UCP030042"/>
    <property type="match status" value="1"/>
</dbReference>
<dbReference type="AlphaFoldDB" id="A0A841PWP2"/>
<evidence type="ECO:0000313" key="3">
    <source>
        <dbReference type="EMBL" id="MBB6452314.1"/>
    </source>
</evidence>
<keyword evidence="1" id="KW-0812">Transmembrane</keyword>
<reference evidence="3 4" key="1">
    <citation type="submission" date="2020-08" db="EMBL/GenBank/DDBJ databases">
        <title>Genomic Encyclopedia of Type Strains, Phase IV (KMG-IV): sequencing the most valuable type-strain genomes for metagenomic binning, comparative biology and taxonomic classification.</title>
        <authorList>
            <person name="Goeker M."/>
        </authorList>
    </citation>
    <scope>NUCLEOTIDE SEQUENCE [LARGE SCALE GENOMIC DNA]</scope>
    <source>
        <strain evidence="3 4">DSM 19612</strain>
    </source>
</reference>
<feature type="transmembrane region" description="Helical" evidence="1">
    <location>
        <begin position="12"/>
        <end position="42"/>
    </location>
</feature>
<feature type="transmembrane region" description="Helical" evidence="1">
    <location>
        <begin position="102"/>
        <end position="123"/>
    </location>
</feature>
<dbReference type="RefSeq" id="WP_174495016.1">
    <property type="nucleotide sequence ID" value="NZ_JACHGH010000002.1"/>
</dbReference>
<evidence type="ECO:0000256" key="1">
    <source>
        <dbReference type="SAM" id="Phobius"/>
    </source>
</evidence>
<keyword evidence="4" id="KW-1185">Reference proteome</keyword>
<comment type="caution">
    <text evidence="3">The sequence shown here is derived from an EMBL/GenBank/DDBJ whole genome shotgun (WGS) entry which is preliminary data.</text>
</comment>
<name>A0A841PWP2_9BACI</name>
<protein>
    <submittedName>
        <fullName evidence="3">Magnesium-transporting ATPase (P-type)</fullName>
    </submittedName>
</protein>
<sequence>MGIPKPLVQTNQLFIFVCVLLSYAFHFTILILPLVIGLITLVTKKNVVILLGSKLLRKPKDEYIQEDKEQQLFNQWIATTLIGLALVAYLIDFFLLGHVFSAMVLFASGIALLGFCIGCFVRYRWILWKYNRQN</sequence>
<dbReference type="InterPro" id="IPR025508">
    <property type="entry name" value="DUF4395"/>
</dbReference>